<name>A0A0C3P390_PHLG1</name>
<evidence type="ECO:0000259" key="6">
    <source>
        <dbReference type="PROSITE" id="PS50181"/>
    </source>
</evidence>
<evidence type="ECO:0000313" key="7">
    <source>
        <dbReference type="EMBL" id="KIP12374.1"/>
    </source>
</evidence>
<evidence type="ECO:0000256" key="5">
    <source>
        <dbReference type="SAM" id="MobiDB-lite"/>
    </source>
</evidence>
<keyword evidence="2" id="KW-0677">Repeat</keyword>
<dbReference type="Gene3D" id="1.20.1280.50">
    <property type="match status" value="1"/>
</dbReference>
<feature type="repeat" description="WD" evidence="4">
    <location>
        <begin position="516"/>
        <end position="541"/>
    </location>
</feature>
<feature type="region of interest" description="Disordered" evidence="5">
    <location>
        <begin position="561"/>
        <end position="603"/>
    </location>
</feature>
<feature type="repeat" description="WD" evidence="4">
    <location>
        <begin position="387"/>
        <end position="426"/>
    </location>
</feature>
<dbReference type="HOGENOM" id="CLU_000288_103_1_1"/>
<keyword evidence="1 4" id="KW-0853">WD repeat</keyword>
<evidence type="ECO:0000256" key="3">
    <source>
        <dbReference type="ARBA" id="ARBA00022786"/>
    </source>
</evidence>
<proteinExistence type="predicted"/>
<feature type="region of interest" description="Disordered" evidence="5">
    <location>
        <begin position="484"/>
        <end position="509"/>
    </location>
</feature>
<evidence type="ECO:0000256" key="4">
    <source>
        <dbReference type="PROSITE-ProRule" id="PRU00221"/>
    </source>
</evidence>
<dbReference type="PROSITE" id="PS50181">
    <property type="entry name" value="FBOX"/>
    <property type="match status" value="1"/>
</dbReference>
<dbReference type="Pfam" id="PF00400">
    <property type="entry name" value="WD40"/>
    <property type="match status" value="7"/>
</dbReference>
<feature type="repeat" description="WD" evidence="4">
    <location>
        <begin position="646"/>
        <end position="668"/>
    </location>
</feature>
<dbReference type="CDD" id="cd00200">
    <property type="entry name" value="WD40"/>
    <property type="match status" value="1"/>
</dbReference>
<dbReference type="InterPro" id="IPR001810">
    <property type="entry name" value="F-box_dom"/>
</dbReference>
<dbReference type="InterPro" id="IPR020472">
    <property type="entry name" value="WD40_PAC1"/>
</dbReference>
<dbReference type="PANTHER" id="PTHR19872:SF9">
    <property type="entry name" value="UBIQUITIN-BINDING SDF UBIQUITIN LIGASE COMPLEX SUBUNIT"/>
    <property type="match status" value="1"/>
</dbReference>
<feature type="compositionally biased region" description="Low complexity" evidence="5">
    <location>
        <begin position="271"/>
        <end position="290"/>
    </location>
</feature>
<dbReference type="EMBL" id="KN840440">
    <property type="protein sequence ID" value="KIP12374.1"/>
    <property type="molecule type" value="Genomic_DNA"/>
</dbReference>
<dbReference type="Proteomes" id="UP000053257">
    <property type="component" value="Unassembled WGS sequence"/>
</dbReference>
<protein>
    <recommendedName>
        <fullName evidence="6">F-box domain-containing protein</fullName>
    </recommendedName>
</protein>
<reference evidence="7 8" key="1">
    <citation type="journal article" date="2014" name="PLoS Genet.">
        <title>Analysis of the Phlebiopsis gigantea genome, transcriptome and secretome provides insight into its pioneer colonization strategies of wood.</title>
        <authorList>
            <person name="Hori C."/>
            <person name="Ishida T."/>
            <person name="Igarashi K."/>
            <person name="Samejima M."/>
            <person name="Suzuki H."/>
            <person name="Master E."/>
            <person name="Ferreira P."/>
            <person name="Ruiz-Duenas F.J."/>
            <person name="Held B."/>
            <person name="Canessa P."/>
            <person name="Larrondo L.F."/>
            <person name="Schmoll M."/>
            <person name="Druzhinina I.S."/>
            <person name="Kubicek C.P."/>
            <person name="Gaskell J.A."/>
            <person name="Kersten P."/>
            <person name="St John F."/>
            <person name="Glasner J."/>
            <person name="Sabat G."/>
            <person name="Splinter BonDurant S."/>
            <person name="Syed K."/>
            <person name="Yadav J."/>
            <person name="Mgbeahuruike A.C."/>
            <person name="Kovalchuk A."/>
            <person name="Asiegbu F.O."/>
            <person name="Lackner G."/>
            <person name="Hoffmeister D."/>
            <person name="Rencoret J."/>
            <person name="Gutierrez A."/>
            <person name="Sun H."/>
            <person name="Lindquist E."/>
            <person name="Barry K."/>
            <person name="Riley R."/>
            <person name="Grigoriev I.V."/>
            <person name="Henrissat B."/>
            <person name="Kues U."/>
            <person name="Berka R.M."/>
            <person name="Martinez A.T."/>
            <person name="Covert S.F."/>
            <person name="Blanchette R.A."/>
            <person name="Cullen D."/>
        </authorList>
    </citation>
    <scope>NUCLEOTIDE SEQUENCE [LARGE SCALE GENOMIC DNA]</scope>
    <source>
        <strain evidence="7 8">11061_1 CR5-6</strain>
    </source>
</reference>
<dbReference type="SMART" id="SM00256">
    <property type="entry name" value="FBOX"/>
    <property type="match status" value="1"/>
</dbReference>
<feature type="repeat" description="WD" evidence="4">
    <location>
        <begin position="669"/>
        <end position="708"/>
    </location>
</feature>
<feature type="repeat" description="WD" evidence="4">
    <location>
        <begin position="709"/>
        <end position="743"/>
    </location>
</feature>
<keyword evidence="8" id="KW-1185">Reference proteome</keyword>
<dbReference type="OrthoDB" id="5580488at2759"/>
<keyword evidence="3" id="KW-0833">Ubl conjugation pathway</keyword>
<dbReference type="SMART" id="SM00320">
    <property type="entry name" value="WD40"/>
    <property type="match status" value="7"/>
</dbReference>
<dbReference type="AlphaFoldDB" id="A0A0C3P390"/>
<dbReference type="CDD" id="cd22147">
    <property type="entry name" value="F-box_SpPof1-like"/>
    <property type="match status" value="1"/>
</dbReference>
<evidence type="ECO:0000256" key="2">
    <source>
        <dbReference type="ARBA" id="ARBA00022737"/>
    </source>
</evidence>
<feature type="repeat" description="WD" evidence="4">
    <location>
        <begin position="427"/>
        <end position="466"/>
    </location>
</feature>
<dbReference type="Pfam" id="PF12937">
    <property type="entry name" value="F-box-like"/>
    <property type="match status" value="1"/>
</dbReference>
<dbReference type="PANTHER" id="PTHR19872">
    <property type="entry name" value="UBIQUITIN LIGASE SPECIFICITY FACTOR/HREP PROTEIN"/>
    <property type="match status" value="1"/>
</dbReference>
<dbReference type="InterPro" id="IPR011047">
    <property type="entry name" value="Quinoprotein_ADH-like_sf"/>
</dbReference>
<feature type="compositionally biased region" description="Polar residues" evidence="5">
    <location>
        <begin position="567"/>
        <end position="590"/>
    </location>
</feature>
<dbReference type="Gene3D" id="2.130.10.10">
    <property type="entry name" value="YVTN repeat-like/Quinoprotein amine dehydrogenase"/>
    <property type="match status" value="4"/>
</dbReference>
<dbReference type="InterPro" id="IPR036047">
    <property type="entry name" value="F-box-like_dom_sf"/>
</dbReference>
<feature type="domain" description="F-box" evidence="6">
    <location>
        <begin position="158"/>
        <end position="204"/>
    </location>
</feature>
<dbReference type="InterPro" id="IPR001680">
    <property type="entry name" value="WD40_rpt"/>
</dbReference>
<dbReference type="InterPro" id="IPR051075">
    <property type="entry name" value="SCF_subunit_WD-repeat"/>
</dbReference>
<accession>A0A0C3P390</accession>
<feature type="repeat" description="WD" evidence="4">
    <location>
        <begin position="340"/>
        <end position="386"/>
    </location>
</feature>
<dbReference type="PRINTS" id="PR00320">
    <property type="entry name" value="GPROTEINBRPT"/>
</dbReference>
<feature type="region of interest" description="Disordered" evidence="5">
    <location>
        <begin position="229"/>
        <end position="306"/>
    </location>
</feature>
<sequence>MGPTSTPLAQPAGYVCDTIPPAKLVKAPSSRSSSPLPPPTPPVTAFDAHILNTASLDQKTTSVDAHHVAQYSSELAPPPGRKLCVRHQRMADEGTNLKLQQALDALPVEERSAVSAIWSNFSSSPHPRRALILHGLLTMCCFSQLSLLSEQLAHLIRIDPFTVLPSEVALRILGYLDAQSLCRAAQVSKRWKRLADDDILWRGICEQHIGQKCLKCGWGLPILEKRRVHRLPSPRATQSPLPLPESKRKRDSGKPSSTEQPPLKRHRSDISDTLTDSIASSSSSPLPESDTPMSPTHNPLLPPDELPCTDTLTRPWKDVYCERLTIERNWRRGRCTVRTLSGHTDGVMCLQFSETLSHPAFPILITGSYDRTARVWNLETGREIHCLTGHTRAVRALQFDEVKLITGSMDTTMRVWDWRTGKCLRVLEGHTEGVVCLNFDSNVLASGSVDTTVKVWNFRTGECFTLRGHQDWVNAVQLWDSNGASSSASFSDKPPVCDGTVSGGRGDSSKPCIDPGKMLFSASDDGTIRLWDLAKRTCLRQFTGHVGQVQTLKLVMVDEPCDESAPESGSQGDQETPGTQSQQIASTSRGNPLAYRPGGDAGHASRVFVHDQEHADDAQGSDRAIATRAANEHTTVPTKSRTKPVLISGSLDNTVKVWDLDSGKPVQTLFGHIEGVWSIASDKLRLVTGSHDRTIKVWVREEGRCMATLVGHRGAVTCVALGEDKIISGSDDNDVRVWSFSPT</sequence>
<dbReference type="SUPFAM" id="SSF50998">
    <property type="entry name" value="Quinoprotein alcohol dehydrogenase-like"/>
    <property type="match status" value="1"/>
</dbReference>
<evidence type="ECO:0000256" key="1">
    <source>
        <dbReference type="ARBA" id="ARBA00022574"/>
    </source>
</evidence>
<evidence type="ECO:0000313" key="8">
    <source>
        <dbReference type="Proteomes" id="UP000053257"/>
    </source>
</evidence>
<dbReference type="InterPro" id="IPR015943">
    <property type="entry name" value="WD40/YVTN_repeat-like_dom_sf"/>
</dbReference>
<dbReference type="PROSITE" id="PS50294">
    <property type="entry name" value="WD_REPEATS_REGION"/>
    <property type="match status" value="4"/>
</dbReference>
<organism evidence="7 8">
    <name type="scientific">Phlebiopsis gigantea (strain 11061_1 CR5-6)</name>
    <name type="common">White-rot fungus</name>
    <name type="synonym">Peniophora gigantea</name>
    <dbReference type="NCBI Taxonomy" id="745531"/>
    <lineage>
        <taxon>Eukaryota</taxon>
        <taxon>Fungi</taxon>
        <taxon>Dikarya</taxon>
        <taxon>Basidiomycota</taxon>
        <taxon>Agaricomycotina</taxon>
        <taxon>Agaricomycetes</taxon>
        <taxon>Polyporales</taxon>
        <taxon>Phanerochaetaceae</taxon>
        <taxon>Phlebiopsis</taxon>
    </lineage>
</organism>
<dbReference type="STRING" id="745531.A0A0C3P390"/>
<dbReference type="SUPFAM" id="SSF81383">
    <property type="entry name" value="F-box domain"/>
    <property type="match status" value="1"/>
</dbReference>
<dbReference type="InterPro" id="IPR019775">
    <property type="entry name" value="WD40_repeat_CS"/>
</dbReference>
<dbReference type="PROSITE" id="PS00678">
    <property type="entry name" value="WD_REPEATS_1"/>
    <property type="match status" value="4"/>
</dbReference>
<dbReference type="FunFam" id="1.20.1280.50:FF:000051">
    <property type="entry name" value="F-box and WD-40 domain-containing protein MET30"/>
    <property type="match status" value="1"/>
</dbReference>
<gene>
    <name evidence="7" type="ORF">PHLGIDRAFT_32957</name>
</gene>
<dbReference type="PROSITE" id="PS50082">
    <property type="entry name" value="WD_REPEATS_2"/>
    <property type="match status" value="7"/>
</dbReference>